<gene>
    <name evidence="3" type="ORF">FCV50_05770</name>
</gene>
<sequence length="377" mass="42619">MMFKFVYIINVDWYFHLHWLERAEYFKSLGFDIHIVTSFSNDVIKDELVSKGFICHQLSVKRKSVNIFREVGSILRLKRILDEIEPELIHCVTIKPNIYAGLLNRLFFNKPIIYSVTGLGAVFSSNSIKFNLLKRIITIFYKSISSSKARFIFENNEDYKLFNELDILKYGNGRVIKGAGIDLTRFSPSLPPLNKNVLFGARLLKEKGLACLVEAKQILESQGVEFKLNVAGIIDSDVSSAIPVSQVEAWASSGDISWLGNVKNMPKLIKENDIVCLPTTYGEGVPRILIEAASCQRAIITTDVVGCREIVSHNVNGLLAQPGDVVSLVNCLRTLLEDDEKTLDFGIKGRKKVAEEFSQEMVFEKTLKVYDELRVIR</sequence>
<dbReference type="GO" id="GO:0016757">
    <property type="term" value="F:glycosyltransferase activity"/>
    <property type="evidence" value="ECO:0007669"/>
    <property type="project" value="InterPro"/>
</dbReference>
<evidence type="ECO:0000313" key="4">
    <source>
        <dbReference type="Proteomes" id="UP000307574"/>
    </source>
</evidence>
<dbReference type="Pfam" id="PF13477">
    <property type="entry name" value="Glyco_trans_4_2"/>
    <property type="match status" value="1"/>
</dbReference>
<dbReference type="InterPro" id="IPR028098">
    <property type="entry name" value="Glyco_trans_4-like_N"/>
</dbReference>
<dbReference type="EMBL" id="SYUV01000017">
    <property type="protein sequence ID" value="TKF34128.1"/>
    <property type="molecule type" value="Genomic_DNA"/>
</dbReference>
<dbReference type="RefSeq" id="WP_136979541.1">
    <property type="nucleotide sequence ID" value="NZ_SYUV01000017.1"/>
</dbReference>
<evidence type="ECO:0000313" key="3">
    <source>
        <dbReference type="EMBL" id="TKF34128.1"/>
    </source>
</evidence>
<name>A0A4V6WWN7_9VIBR</name>
<dbReference type="CDD" id="cd03808">
    <property type="entry name" value="GT4_CapM-like"/>
    <property type="match status" value="1"/>
</dbReference>
<dbReference type="PANTHER" id="PTHR12526:SF638">
    <property type="entry name" value="SPORE COAT PROTEIN SA"/>
    <property type="match status" value="1"/>
</dbReference>
<dbReference type="Gene3D" id="3.40.50.2000">
    <property type="entry name" value="Glycogen Phosphorylase B"/>
    <property type="match status" value="2"/>
</dbReference>
<evidence type="ECO:0000259" key="1">
    <source>
        <dbReference type="Pfam" id="PF00534"/>
    </source>
</evidence>
<dbReference type="AlphaFoldDB" id="A0A4V6WWN7"/>
<protein>
    <submittedName>
        <fullName evidence="3">Glycosyltransferase family 4 protein</fullName>
    </submittedName>
</protein>
<dbReference type="Pfam" id="PF00534">
    <property type="entry name" value="Glycos_transf_1"/>
    <property type="match status" value="1"/>
</dbReference>
<evidence type="ECO:0000259" key="2">
    <source>
        <dbReference type="Pfam" id="PF13477"/>
    </source>
</evidence>
<proteinExistence type="predicted"/>
<organism evidence="3 4">
    <name type="scientific">Vibrio kanaloae</name>
    <dbReference type="NCBI Taxonomy" id="170673"/>
    <lineage>
        <taxon>Bacteria</taxon>
        <taxon>Pseudomonadati</taxon>
        <taxon>Pseudomonadota</taxon>
        <taxon>Gammaproteobacteria</taxon>
        <taxon>Vibrionales</taxon>
        <taxon>Vibrionaceae</taxon>
        <taxon>Vibrio</taxon>
    </lineage>
</organism>
<feature type="domain" description="Glycosyltransferase subfamily 4-like N-terminal" evidence="2">
    <location>
        <begin position="6"/>
        <end position="143"/>
    </location>
</feature>
<dbReference type="SUPFAM" id="SSF53756">
    <property type="entry name" value="UDP-Glycosyltransferase/glycogen phosphorylase"/>
    <property type="match status" value="1"/>
</dbReference>
<feature type="domain" description="Glycosyl transferase family 1" evidence="1">
    <location>
        <begin position="189"/>
        <end position="351"/>
    </location>
</feature>
<reference evidence="3 4" key="1">
    <citation type="submission" date="2019-04" db="EMBL/GenBank/DDBJ databases">
        <title>A reverse ecology approach based on a biological definition of microbial populations.</title>
        <authorList>
            <person name="Arevalo P."/>
            <person name="Vaninsberghe D."/>
            <person name="Elsherbini J."/>
            <person name="Gore J."/>
            <person name="Polz M."/>
        </authorList>
    </citation>
    <scope>NUCLEOTIDE SEQUENCE [LARGE SCALE GENOMIC DNA]</scope>
    <source>
        <strain evidence="3 4">10N.261.46.F4</strain>
    </source>
</reference>
<dbReference type="Proteomes" id="UP000307574">
    <property type="component" value="Unassembled WGS sequence"/>
</dbReference>
<dbReference type="InterPro" id="IPR001296">
    <property type="entry name" value="Glyco_trans_1"/>
</dbReference>
<dbReference type="PANTHER" id="PTHR12526">
    <property type="entry name" value="GLYCOSYLTRANSFERASE"/>
    <property type="match status" value="1"/>
</dbReference>
<accession>A0A4V6WWN7</accession>
<dbReference type="GO" id="GO:1901135">
    <property type="term" value="P:carbohydrate derivative metabolic process"/>
    <property type="evidence" value="ECO:0007669"/>
    <property type="project" value="UniProtKB-ARBA"/>
</dbReference>
<keyword evidence="3" id="KW-0808">Transferase</keyword>
<comment type="caution">
    <text evidence="3">The sequence shown here is derived from an EMBL/GenBank/DDBJ whole genome shotgun (WGS) entry which is preliminary data.</text>
</comment>